<protein>
    <submittedName>
        <fullName evidence="2">Uncharacterized protein</fullName>
    </submittedName>
</protein>
<sequence>MNPSTCRQHPTSQAPARSGTASQGRNHHHKGKRKEQNHLTKKGAKRTCPDIHHVIRGRCVRGRGPRVQSRGKHNPNGGTATLEVSSQHRNRGNGKRQPIRAK</sequence>
<evidence type="ECO:0000313" key="3">
    <source>
        <dbReference type="Proteomes" id="UP001497516"/>
    </source>
</evidence>
<evidence type="ECO:0000313" key="2">
    <source>
        <dbReference type="EMBL" id="CAL1401287.1"/>
    </source>
</evidence>
<evidence type="ECO:0000256" key="1">
    <source>
        <dbReference type="SAM" id="MobiDB-lite"/>
    </source>
</evidence>
<dbReference type="Proteomes" id="UP001497516">
    <property type="component" value="Chromosome 7"/>
</dbReference>
<feature type="compositionally biased region" description="Basic residues" evidence="1">
    <location>
        <begin position="25"/>
        <end position="45"/>
    </location>
</feature>
<feature type="region of interest" description="Disordered" evidence="1">
    <location>
        <begin position="1"/>
        <end position="102"/>
    </location>
</feature>
<feature type="compositionally biased region" description="Polar residues" evidence="1">
    <location>
        <begin position="1"/>
        <end position="24"/>
    </location>
</feature>
<dbReference type="EMBL" id="OZ034820">
    <property type="protein sequence ID" value="CAL1401287.1"/>
    <property type="molecule type" value="Genomic_DNA"/>
</dbReference>
<proteinExistence type="predicted"/>
<organism evidence="2 3">
    <name type="scientific">Linum trigynum</name>
    <dbReference type="NCBI Taxonomy" id="586398"/>
    <lineage>
        <taxon>Eukaryota</taxon>
        <taxon>Viridiplantae</taxon>
        <taxon>Streptophyta</taxon>
        <taxon>Embryophyta</taxon>
        <taxon>Tracheophyta</taxon>
        <taxon>Spermatophyta</taxon>
        <taxon>Magnoliopsida</taxon>
        <taxon>eudicotyledons</taxon>
        <taxon>Gunneridae</taxon>
        <taxon>Pentapetalae</taxon>
        <taxon>rosids</taxon>
        <taxon>fabids</taxon>
        <taxon>Malpighiales</taxon>
        <taxon>Linaceae</taxon>
        <taxon>Linum</taxon>
    </lineage>
</organism>
<feature type="compositionally biased region" description="Polar residues" evidence="1">
    <location>
        <begin position="76"/>
        <end position="87"/>
    </location>
</feature>
<name>A0AAV2FTL0_9ROSI</name>
<keyword evidence="3" id="KW-1185">Reference proteome</keyword>
<reference evidence="2 3" key="1">
    <citation type="submission" date="2024-04" db="EMBL/GenBank/DDBJ databases">
        <authorList>
            <person name="Fracassetti M."/>
        </authorList>
    </citation>
    <scope>NUCLEOTIDE SEQUENCE [LARGE SCALE GENOMIC DNA]</scope>
</reference>
<gene>
    <name evidence="2" type="ORF">LTRI10_LOCUS41355</name>
</gene>
<feature type="compositionally biased region" description="Basic residues" evidence="1">
    <location>
        <begin position="54"/>
        <end position="73"/>
    </location>
</feature>
<accession>A0AAV2FTL0</accession>
<feature type="compositionally biased region" description="Basic residues" evidence="1">
    <location>
        <begin position="88"/>
        <end position="102"/>
    </location>
</feature>
<dbReference type="AlphaFoldDB" id="A0AAV2FTL0"/>